<dbReference type="InterPro" id="IPR023996">
    <property type="entry name" value="TonB-dep_OMP_SusC/RagA"/>
</dbReference>
<dbReference type="InterPro" id="IPR023997">
    <property type="entry name" value="TonB-dep_OMP_SusC/RagA_CS"/>
</dbReference>
<comment type="subcellular location">
    <subcellularLocation>
        <location evidence="1 8">Cell outer membrane</location>
        <topology evidence="1 8">Multi-pass membrane protein</topology>
    </subcellularLocation>
</comment>
<dbReference type="AlphaFoldDB" id="A0A415KSG9"/>
<dbReference type="SUPFAM" id="SSF56935">
    <property type="entry name" value="Porins"/>
    <property type="match status" value="1"/>
</dbReference>
<evidence type="ECO:0000256" key="6">
    <source>
        <dbReference type="ARBA" id="ARBA00023136"/>
    </source>
</evidence>
<dbReference type="GO" id="GO:0009279">
    <property type="term" value="C:cell outer membrane"/>
    <property type="evidence" value="ECO:0007669"/>
    <property type="project" value="UniProtKB-SubCell"/>
</dbReference>
<dbReference type="PANTHER" id="PTHR30069:SF29">
    <property type="entry name" value="HEMOGLOBIN AND HEMOGLOBIN-HAPTOGLOBIN-BINDING PROTEIN 1-RELATED"/>
    <property type="match status" value="1"/>
</dbReference>
<dbReference type="NCBIfam" id="TIGR04057">
    <property type="entry name" value="SusC_RagA_signa"/>
    <property type="match status" value="1"/>
</dbReference>
<dbReference type="Pfam" id="PF07715">
    <property type="entry name" value="Plug"/>
    <property type="match status" value="1"/>
</dbReference>
<reference evidence="10 11" key="1">
    <citation type="submission" date="2018-08" db="EMBL/GenBank/DDBJ databases">
        <title>A genome reference for cultivated species of the human gut microbiota.</title>
        <authorList>
            <person name="Zou Y."/>
            <person name="Xue W."/>
            <person name="Luo G."/>
        </authorList>
    </citation>
    <scope>NUCLEOTIDE SEQUENCE [LARGE SCALE GENOMIC DNA]</scope>
    <source>
        <strain evidence="10 11">AF38-2</strain>
    </source>
</reference>
<evidence type="ECO:0000256" key="8">
    <source>
        <dbReference type="PROSITE-ProRule" id="PRU01360"/>
    </source>
</evidence>
<keyword evidence="3 8" id="KW-1134">Transmembrane beta strand</keyword>
<dbReference type="SMART" id="SM00965">
    <property type="entry name" value="STN"/>
    <property type="match status" value="1"/>
</dbReference>
<name>A0A415KSG9_9BACE</name>
<dbReference type="GO" id="GO:0015344">
    <property type="term" value="F:siderophore uptake transmembrane transporter activity"/>
    <property type="evidence" value="ECO:0007669"/>
    <property type="project" value="TreeGrafter"/>
</dbReference>
<keyword evidence="6 8" id="KW-0472">Membrane</keyword>
<evidence type="ECO:0000259" key="9">
    <source>
        <dbReference type="SMART" id="SM00965"/>
    </source>
</evidence>
<evidence type="ECO:0000256" key="7">
    <source>
        <dbReference type="ARBA" id="ARBA00023237"/>
    </source>
</evidence>
<evidence type="ECO:0000313" key="11">
    <source>
        <dbReference type="Proteomes" id="UP000284495"/>
    </source>
</evidence>
<dbReference type="InterPro" id="IPR011662">
    <property type="entry name" value="Secretin/TonB_short_N"/>
</dbReference>
<accession>A0A415KSG9</accession>
<dbReference type="InterPro" id="IPR039426">
    <property type="entry name" value="TonB-dep_rcpt-like"/>
</dbReference>
<dbReference type="Gene3D" id="2.60.40.1120">
    <property type="entry name" value="Carboxypeptidase-like, regulatory domain"/>
    <property type="match status" value="1"/>
</dbReference>
<keyword evidence="4 8" id="KW-0812">Transmembrane</keyword>
<protein>
    <submittedName>
        <fullName evidence="10">SusC/RagA family TonB-linked outer membrane protein</fullName>
    </submittedName>
</protein>
<dbReference type="InterPro" id="IPR012910">
    <property type="entry name" value="Plug_dom"/>
</dbReference>
<organism evidence="10 11">
    <name type="scientific">Bacteroides xylanisolvens</name>
    <dbReference type="NCBI Taxonomy" id="371601"/>
    <lineage>
        <taxon>Bacteria</taxon>
        <taxon>Pseudomonadati</taxon>
        <taxon>Bacteroidota</taxon>
        <taxon>Bacteroidia</taxon>
        <taxon>Bacteroidales</taxon>
        <taxon>Bacteroidaceae</taxon>
        <taxon>Bacteroides</taxon>
    </lineage>
</organism>
<evidence type="ECO:0000256" key="1">
    <source>
        <dbReference type="ARBA" id="ARBA00004571"/>
    </source>
</evidence>
<dbReference type="InterPro" id="IPR037066">
    <property type="entry name" value="Plug_dom_sf"/>
</dbReference>
<evidence type="ECO:0000256" key="5">
    <source>
        <dbReference type="ARBA" id="ARBA00022729"/>
    </source>
</evidence>
<feature type="domain" description="Secretin/TonB short N-terminal" evidence="9">
    <location>
        <begin position="63"/>
        <end position="113"/>
    </location>
</feature>
<sequence length="1136" mass="126517">MFNLKFKCMRINYSCRGSKYFRALLILLLFALPAQFAMAQLTIRISNSSLGTVIKQIQAQSKYQFFYDDNLANIQVGSLDVKDVSLAEVLDMTLKGKDIVYKIDDNVVYLSRVNASPSSNAVKQQQKITGKVVDSNNEPLIGVSVLEKGTTNGTITNFDGEYAIDVSSTNAVLQYSYIGYQKVEMQVATKRVIDVVLKEDAQALEEVVVTALGIKRSEKALSYNVQQINADAITDNKDANFVNALNGKVAGVTINASSSGVGGVSKVIMRGTKSIMQSSNALYVIDGVPMFTGSGNGGGTEFASKGATEPIADINPEDIESMSVLTGAAAAALYGSDAANGAIIITTKKGKEGRVSITVNSNVEFNSPFVMPQFQTRYGTGSAGILNATPDHSWGPKLTTENYYGYNPRDDYFQTGVIGTESISFSTGTDKNQTYASAAAVNSKGISPNNKYDRYNFTVRNTTSFLDDKMTLDINASYIRQSDRNMVNQGTYNNPLVGAYLFPRGNDWSDIEMYERYDVARKIYTQYWPVGDASMAMQNPYWINYRNLRENKKDRYMLGASLNYKILDWLSVSGRVRLDNSNNDYTEKFYATTNTQLTALSNRGLYGITKTQDKQLYADFLVNINKTFGESWSLQANVGGSFTDMRSDAMTVRGPIADGSKPFEGEQVGLTNYFAIQNLSTSKTKHMQEGWREQTQSIFASAEVGYKSTYYLTLTGRNDWPSQLGGPKSVSKSFFYPSVGLSVVLSELIPNLNKEYLSYMKIRGSFASVGTAFKRYIANPRFEWNESTGQWSVLTQYPMYNLKPERTKSFELGLNMRFLNHFELDVTYYNAKTMNQTFNPELSVNKYSKIYIQTGAVRNQGVELSLNYKNTWKDFTWDTGLTYSMNRNKILTLADNAVNPETGEHFSIKTLNMGGLGSTRFILKEGGSMGDIYSLMDLRKDANGAVYIDENNSVHTQSIQDADKYIKLGSVLPKGNLAWRNNFMWRNFNVGFMLSARLGGVVFSRTQAMLDNYGVSEVSAAARDLGYVSVNGNDKVAPENWYSVVAGDTTVPQYYTYSATNVRLLEASIGYTFPRKMLGNICDIKVSLVGRNLWMIYNKAPFDPETVASTDNFYQGIDYFMMPSLRNIGFNLSFKF</sequence>
<dbReference type="Gene3D" id="2.40.170.20">
    <property type="entry name" value="TonB-dependent receptor, beta-barrel domain"/>
    <property type="match status" value="1"/>
</dbReference>
<dbReference type="InterPro" id="IPR036942">
    <property type="entry name" value="Beta-barrel_TonB_sf"/>
</dbReference>
<dbReference type="EMBL" id="QROO01000008">
    <property type="protein sequence ID" value="RHL39213.1"/>
    <property type="molecule type" value="Genomic_DNA"/>
</dbReference>
<dbReference type="PROSITE" id="PS52016">
    <property type="entry name" value="TONB_DEPENDENT_REC_3"/>
    <property type="match status" value="1"/>
</dbReference>
<gene>
    <name evidence="10" type="ORF">DW027_08280</name>
</gene>
<proteinExistence type="inferred from homology"/>
<evidence type="ECO:0000256" key="4">
    <source>
        <dbReference type="ARBA" id="ARBA00022692"/>
    </source>
</evidence>
<keyword evidence="5" id="KW-0732">Signal</keyword>
<dbReference type="Gene3D" id="2.170.130.10">
    <property type="entry name" value="TonB-dependent receptor, plug domain"/>
    <property type="match status" value="1"/>
</dbReference>
<dbReference type="GO" id="GO:0044718">
    <property type="term" value="P:siderophore transmembrane transport"/>
    <property type="evidence" value="ECO:0007669"/>
    <property type="project" value="TreeGrafter"/>
</dbReference>
<evidence type="ECO:0000313" key="10">
    <source>
        <dbReference type="EMBL" id="RHL39213.1"/>
    </source>
</evidence>
<dbReference type="Proteomes" id="UP000284495">
    <property type="component" value="Unassembled WGS sequence"/>
</dbReference>
<dbReference type="NCBIfam" id="TIGR04056">
    <property type="entry name" value="OMP_RagA_SusC"/>
    <property type="match status" value="1"/>
</dbReference>
<dbReference type="InterPro" id="IPR008969">
    <property type="entry name" value="CarboxyPept-like_regulatory"/>
</dbReference>
<evidence type="ECO:0000256" key="2">
    <source>
        <dbReference type="ARBA" id="ARBA00022448"/>
    </source>
</evidence>
<dbReference type="Pfam" id="PF07660">
    <property type="entry name" value="STN"/>
    <property type="match status" value="1"/>
</dbReference>
<dbReference type="Pfam" id="PF13715">
    <property type="entry name" value="CarbopepD_reg_2"/>
    <property type="match status" value="1"/>
</dbReference>
<evidence type="ECO:0000256" key="3">
    <source>
        <dbReference type="ARBA" id="ARBA00022452"/>
    </source>
</evidence>
<dbReference type="SUPFAM" id="SSF49464">
    <property type="entry name" value="Carboxypeptidase regulatory domain-like"/>
    <property type="match status" value="1"/>
</dbReference>
<keyword evidence="7 8" id="KW-0998">Cell outer membrane</keyword>
<keyword evidence="2 8" id="KW-0813">Transport</keyword>
<dbReference type="FunFam" id="2.60.40.1120:FF:000003">
    <property type="entry name" value="Outer membrane protein Omp121"/>
    <property type="match status" value="1"/>
</dbReference>
<comment type="caution">
    <text evidence="10">The sequence shown here is derived from an EMBL/GenBank/DDBJ whole genome shotgun (WGS) entry which is preliminary data.</text>
</comment>
<dbReference type="PANTHER" id="PTHR30069">
    <property type="entry name" value="TONB-DEPENDENT OUTER MEMBRANE RECEPTOR"/>
    <property type="match status" value="1"/>
</dbReference>
<comment type="similarity">
    <text evidence="8">Belongs to the TonB-dependent receptor family.</text>
</comment>